<name>A0ABW9G2H9_9GAMM</name>
<evidence type="ECO:0000259" key="4">
    <source>
        <dbReference type="PROSITE" id="PS01124"/>
    </source>
</evidence>
<protein>
    <submittedName>
        <fullName evidence="5">AraC family transcriptional regulator</fullName>
    </submittedName>
</protein>
<dbReference type="Gene3D" id="2.60.120.10">
    <property type="entry name" value="Jelly Rolls"/>
    <property type="match status" value="1"/>
</dbReference>
<evidence type="ECO:0000256" key="3">
    <source>
        <dbReference type="ARBA" id="ARBA00023163"/>
    </source>
</evidence>
<dbReference type="Pfam" id="PF12833">
    <property type="entry name" value="HTH_18"/>
    <property type="match status" value="1"/>
</dbReference>
<dbReference type="InterPro" id="IPR011051">
    <property type="entry name" value="RmlC_Cupin_sf"/>
</dbReference>
<dbReference type="InterPro" id="IPR020449">
    <property type="entry name" value="Tscrpt_reg_AraC-type_HTH"/>
</dbReference>
<comment type="caution">
    <text evidence="5">The sequence shown here is derived from an EMBL/GenBank/DDBJ whole genome shotgun (WGS) entry which is preliminary data.</text>
</comment>
<gene>
    <name evidence="5" type="ORF">ABUE30_02220</name>
</gene>
<dbReference type="InterPro" id="IPR050204">
    <property type="entry name" value="AraC_XylS_family_regulators"/>
</dbReference>
<dbReference type="PROSITE" id="PS00041">
    <property type="entry name" value="HTH_ARAC_FAMILY_1"/>
    <property type="match status" value="1"/>
</dbReference>
<keyword evidence="1" id="KW-0805">Transcription regulation</keyword>
<evidence type="ECO:0000313" key="5">
    <source>
        <dbReference type="EMBL" id="MFM2483890.1"/>
    </source>
</evidence>
<dbReference type="PANTHER" id="PTHR46796:SF10">
    <property type="entry name" value="TRANSCRIPTIONAL ACTIVATOR FEAR"/>
    <property type="match status" value="1"/>
</dbReference>
<dbReference type="PROSITE" id="PS01124">
    <property type="entry name" value="HTH_ARAC_FAMILY_2"/>
    <property type="match status" value="1"/>
</dbReference>
<evidence type="ECO:0000313" key="6">
    <source>
        <dbReference type="Proteomes" id="UP001629953"/>
    </source>
</evidence>
<dbReference type="RefSeq" id="WP_408622042.1">
    <property type="nucleotide sequence ID" value="NZ_JBEQCT010000001.1"/>
</dbReference>
<dbReference type="Proteomes" id="UP001629953">
    <property type="component" value="Unassembled WGS sequence"/>
</dbReference>
<organism evidence="5 6">
    <name type="scientific">Celerinatantimonas yamalensis</name>
    <dbReference type="NCBI Taxonomy" id="559956"/>
    <lineage>
        <taxon>Bacteria</taxon>
        <taxon>Pseudomonadati</taxon>
        <taxon>Pseudomonadota</taxon>
        <taxon>Gammaproteobacteria</taxon>
        <taxon>Celerinatantimonadaceae</taxon>
        <taxon>Celerinatantimonas</taxon>
    </lineage>
</organism>
<dbReference type="PANTHER" id="PTHR46796">
    <property type="entry name" value="HTH-TYPE TRANSCRIPTIONAL ACTIVATOR RHAS-RELATED"/>
    <property type="match status" value="1"/>
</dbReference>
<dbReference type="EMBL" id="JBEQCT010000001">
    <property type="protein sequence ID" value="MFM2483890.1"/>
    <property type="molecule type" value="Genomic_DNA"/>
</dbReference>
<dbReference type="PRINTS" id="PR00032">
    <property type="entry name" value="HTHARAC"/>
</dbReference>
<evidence type="ECO:0000256" key="1">
    <source>
        <dbReference type="ARBA" id="ARBA00023015"/>
    </source>
</evidence>
<dbReference type="InterPro" id="IPR018060">
    <property type="entry name" value="HTH_AraC"/>
</dbReference>
<accession>A0ABW9G2H9</accession>
<keyword evidence="6" id="KW-1185">Reference proteome</keyword>
<dbReference type="InterPro" id="IPR014710">
    <property type="entry name" value="RmlC-like_jellyroll"/>
</dbReference>
<feature type="domain" description="HTH araC/xylS-type" evidence="4">
    <location>
        <begin position="157"/>
        <end position="255"/>
    </location>
</feature>
<keyword evidence="3" id="KW-0804">Transcription</keyword>
<dbReference type="SMART" id="SM00342">
    <property type="entry name" value="HTH_ARAC"/>
    <property type="match status" value="1"/>
</dbReference>
<dbReference type="Gene3D" id="1.10.10.60">
    <property type="entry name" value="Homeodomain-like"/>
    <property type="match status" value="2"/>
</dbReference>
<dbReference type="InterPro" id="IPR009057">
    <property type="entry name" value="Homeodomain-like_sf"/>
</dbReference>
<dbReference type="SUPFAM" id="SSF46689">
    <property type="entry name" value="Homeodomain-like"/>
    <property type="match status" value="2"/>
</dbReference>
<evidence type="ECO:0000256" key="2">
    <source>
        <dbReference type="ARBA" id="ARBA00023125"/>
    </source>
</evidence>
<reference evidence="5 6" key="1">
    <citation type="journal article" date="2013" name="Int. J. Syst. Evol. Microbiol.">
        <title>Celerinatantimonas yamalensis sp. nov., a cold-adapted diazotrophic bacterium from a cold permafrost brine.</title>
        <authorList>
            <person name="Shcherbakova V."/>
            <person name="Chuvilskaya N."/>
            <person name="Rivkina E."/>
            <person name="Demidov N."/>
            <person name="Uchaeva V."/>
            <person name="Suetin S."/>
            <person name="Suzina N."/>
            <person name="Gilichinsky D."/>
        </authorList>
    </citation>
    <scope>NUCLEOTIDE SEQUENCE [LARGE SCALE GENOMIC DNA]</scope>
    <source>
        <strain evidence="5 6">C7</strain>
    </source>
</reference>
<sequence length="259" mass="29292">MSLQSVELQMLSRQAMLHCHDHHQIVIGLDGYIEFTIDGISNQVARGQGVMVTAGSAHTFRGTAKNRILVLNLPQQNQFFSEDIHQRVLPLLSKPGYFQLDQQLQTLVTHLANEIGNNPNDHMLKRACGDTLLCLLERHFLPVYQVSSTVTRGFNLLLLDQYIMSCLENNISVADLASRVFLGESQFYARFKLQTGQTPQRYVTAKRIEQAQILLKHTSNSVEIVAQKCGFASQSSFNHVFRRLTGYSPARYRNANIDD</sequence>
<keyword evidence="2" id="KW-0238">DNA-binding</keyword>
<dbReference type="InterPro" id="IPR018062">
    <property type="entry name" value="HTH_AraC-typ_CS"/>
</dbReference>
<proteinExistence type="predicted"/>
<dbReference type="SUPFAM" id="SSF51182">
    <property type="entry name" value="RmlC-like cupins"/>
    <property type="match status" value="1"/>
</dbReference>